<dbReference type="OrthoDB" id="9790194at2"/>
<dbReference type="Proteomes" id="UP000032545">
    <property type="component" value="Unassembled WGS sequence"/>
</dbReference>
<evidence type="ECO:0000256" key="3">
    <source>
        <dbReference type="PIRSR" id="PIRSR603782-1"/>
    </source>
</evidence>
<gene>
    <name evidence="8" type="ORF">FF36_01614</name>
</gene>
<keyword evidence="9" id="KW-1185">Reference proteome</keyword>
<evidence type="ECO:0000259" key="7">
    <source>
        <dbReference type="PROSITE" id="PS51352"/>
    </source>
</evidence>
<keyword evidence="6" id="KW-0732">Signal</keyword>
<feature type="binding site" evidence="3">
    <location>
        <position position="100"/>
    </location>
    <ligand>
        <name>Cu cation</name>
        <dbReference type="ChEBI" id="CHEBI:23378"/>
    </ligand>
</feature>
<feature type="domain" description="Thioredoxin" evidence="7">
    <location>
        <begin position="57"/>
        <end position="232"/>
    </location>
</feature>
<dbReference type="InterPro" id="IPR013766">
    <property type="entry name" value="Thioredoxin_domain"/>
</dbReference>
<feature type="chain" id="PRO_5002327040" description="Thioredoxin domain-containing protein" evidence="6">
    <location>
        <begin position="27"/>
        <end position="232"/>
    </location>
</feature>
<feature type="region of interest" description="Disordered" evidence="5">
    <location>
        <begin position="29"/>
        <end position="49"/>
    </location>
</feature>
<dbReference type="Pfam" id="PF02630">
    <property type="entry name" value="SCO1-SenC"/>
    <property type="match status" value="1"/>
</dbReference>
<evidence type="ECO:0000256" key="1">
    <source>
        <dbReference type="ARBA" id="ARBA00010996"/>
    </source>
</evidence>
<dbReference type="InterPro" id="IPR003782">
    <property type="entry name" value="SCO1/SenC"/>
</dbReference>
<evidence type="ECO:0000313" key="9">
    <source>
        <dbReference type="Proteomes" id="UP000032545"/>
    </source>
</evidence>
<organism evidence="8 9">
    <name type="scientific">Frankia torreyi</name>
    <dbReference type="NCBI Taxonomy" id="1856"/>
    <lineage>
        <taxon>Bacteria</taxon>
        <taxon>Bacillati</taxon>
        <taxon>Actinomycetota</taxon>
        <taxon>Actinomycetes</taxon>
        <taxon>Frankiales</taxon>
        <taxon>Frankiaceae</taxon>
        <taxon>Frankia</taxon>
    </lineage>
</organism>
<name>A0A0D8BKK3_9ACTN</name>
<keyword evidence="4" id="KW-1015">Disulfide bond</keyword>
<feature type="disulfide bond" description="Redox-active" evidence="4">
    <location>
        <begin position="96"/>
        <end position="100"/>
    </location>
</feature>
<feature type="binding site" evidence="3">
    <location>
        <position position="96"/>
    </location>
    <ligand>
        <name>Cu cation</name>
        <dbReference type="ChEBI" id="CHEBI:23378"/>
    </ligand>
</feature>
<dbReference type="PROSITE" id="PS51352">
    <property type="entry name" value="THIOREDOXIN_2"/>
    <property type="match status" value="1"/>
</dbReference>
<evidence type="ECO:0000313" key="8">
    <source>
        <dbReference type="EMBL" id="KJE23927.1"/>
    </source>
</evidence>
<reference evidence="8 9" key="2">
    <citation type="journal article" date="2016" name="Genome Announc.">
        <title>Permanent Draft Genome Sequences for Two Variants of Frankia sp. Strain CpI1, the First Frankia Strain Isolated from Root Nodules of Comptonia peregrina.</title>
        <authorList>
            <person name="Oshone R."/>
            <person name="Hurst S.G.IV."/>
            <person name="Abebe-Akele F."/>
            <person name="Simpson S."/>
            <person name="Morris K."/>
            <person name="Thomas W.K."/>
            <person name="Tisa L.S."/>
        </authorList>
    </citation>
    <scope>NUCLEOTIDE SEQUENCE [LARGE SCALE GENOMIC DNA]</scope>
    <source>
        <strain evidence="9">CpI1-S</strain>
    </source>
</reference>
<reference evidence="9" key="1">
    <citation type="submission" date="2015-02" db="EMBL/GenBank/DDBJ databases">
        <title>Draft Genome of Frankia sp. CpI1-S.</title>
        <authorList>
            <person name="Oshone R.T."/>
            <person name="Ngom M."/>
            <person name="Ghodhbane-Gtari F."/>
            <person name="Gtari M."/>
            <person name="Morris K."/>
            <person name="Thomas K."/>
            <person name="Sen A."/>
            <person name="Tisa L.S."/>
        </authorList>
    </citation>
    <scope>NUCLEOTIDE SEQUENCE [LARGE SCALE GENOMIC DNA]</scope>
    <source>
        <strain evidence="9">CpI1-S</strain>
    </source>
</reference>
<dbReference type="PANTHER" id="PTHR12151:SF25">
    <property type="entry name" value="LINALOOL DEHYDRATASE_ISOMERASE DOMAIN-CONTAINING PROTEIN"/>
    <property type="match status" value="1"/>
</dbReference>
<dbReference type="SUPFAM" id="SSF52833">
    <property type="entry name" value="Thioredoxin-like"/>
    <property type="match status" value="1"/>
</dbReference>
<dbReference type="AlphaFoldDB" id="A0A0D8BKK3"/>
<evidence type="ECO:0000256" key="4">
    <source>
        <dbReference type="PIRSR" id="PIRSR603782-2"/>
    </source>
</evidence>
<evidence type="ECO:0000256" key="2">
    <source>
        <dbReference type="ARBA" id="ARBA00023008"/>
    </source>
</evidence>
<keyword evidence="2 3" id="KW-0186">Copper</keyword>
<feature type="compositionally biased region" description="Low complexity" evidence="5">
    <location>
        <begin position="32"/>
        <end position="47"/>
    </location>
</feature>
<feature type="signal peptide" evidence="6">
    <location>
        <begin position="1"/>
        <end position="26"/>
    </location>
</feature>
<dbReference type="PROSITE" id="PS51257">
    <property type="entry name" value="PROKAR_LIPOPROTEIN"/>
    <property type="match status" value="1"/>
</dbReference>
<dbReference type="Gene3D" id="3.40.30.10">
    <property type="entry name" value="Glutaredoxin"/>
    <property type="match status" value="1"/>
</dbReference>
<keyword evidence="3" id="KW-0479">Metal-binding</keyword>
<comment type="similarity">
    <text evidence="1">Belongs to the SCO1/2 family.</text>
</comment>
<accession>A0A0D8BKK3</accession>
<dbReference type="InterPro" id="IPR036249">
    <property type="entry name" value="Thioredoxin-like_sf"/>
</dbReference>
<evidence type="ECO:0000256" key="5">
    <source>
        <dbReference type="SAM" id="MobiDB-lite"/>
    </source>
</evidence>
<dbReference type="CDD" id="cd02968">
    <property type="entry name" value="SCO"/>
    <property type="match status" value="1"/>
</dbReference>
<evidence type="ECO:0000256" key="6">
    <source>
        <dbReference type="SAM" id="SignalP"/>
    </source>
</evidence>
<dbReference type="GO" id="GO:0046872">
    <property type="term" value="F:metal ion binding"/>
    <property type="evidence" value="ECO:0007669"/>
    <property type="project" value="UniProtKB-KW"/>
</dbReference>
<dbReference type="PATRIC" id="fig|1502723.3.peg.6478"/>
<comment type="caution">
    <text evidence="8">The sequence shown here is derived from an EMBL/GenBank/DDBJ whole genome shotgun (WGS) entry which is preliminary data.</text>
</comment>
<proteinExistence type="inferred from homology"/>
<dbReference type="PANTHER" id="PTHR12151">
    <property type="entry name" value="ELECTRON TRANSPORT PROTIN SCO1/SENC FAMILY MEMBER"/>
    <property type="match status" value="1"/>
</dbReference>
<sequence precursor="true">MARRGMVALVAAVGIGALTGCGGAGSAGGASAGMADGPPSGSGAAATAGGGWHGTVPGVAVPRPSFVLTDTAGHRYDFARATADRATLLFFGYTHCPDVCPTTMADLAAARQVAGPAIAAKVTVVFVTTDPARDTPAVLRRWLAQFDAGFVGLTGTPAQIDAAQQAVGVPVALADPAAGAGAGAGAGGPAYLVSHASQVLGIGPDDRVRVRYFADTTVADYVADLPRLVAAL</sequence>
<protein>
    <recommendedName>
        <fullName evidence="7">Thioredoxin domain-containing protein</fullName>
    </recommendedName>
</protein>
<dbReference type="EMBL" id="JYFN01000009">
    <property type="protein sequence ID" value="KJE23927.1"/>
    <property type="molecule type" value="Genomic_DNA"/>
</dbReference>
<feature type="binding site" evidence="3">
    <location>
        <position position="195"/>
    </location>
    <ligand>
        <name>Cu cation</name>
        <dbReference type="ChEBI" id="CHEBI:23378"/>
    </ligand>
</feature>